<dbReference type="InterPro" id="IPR000092">
    <property type="entry name" value="Polyprenyl_synt"/>
</dbReference>
<comment type="caution">
    <text evidence="12">The sequence shown here is derived from an EMBL/GenBank/DDBJ whole genome shotgun (WGS) entry which is preliminary data.</text>
</comment>
<dbReference type="GO" id="GO:0008299">
    <property type="term" value="P:isoprenoid biosynthetic process"/>
    <property type="evidence" value="ECO:0007669"/>
    <property type="project" value="UniProtKB-KW"/>
</dbReference>
<dbReference type="Gene3D" id="1.10.600.10">
    <property type="entry name" value="Farnesyl Diphosphate Synthase"/>
    <property type="match status" value="1"/>
</dbReference>
<dbReference type="AlphaFoldDB" id="A0A1Y2F5W6"/>
<comment type="similarity">
    <text evidence="2">Belongs to the FPP/GGPP synthase family.</text>
</comment>
<keyword evidence="3" id="KW-0808">Transferase</keyword>
<evidence type="ECO:0000256" key="1">
    <source>
        <dbReference type="ARBA" id="ARBA00001946"/>
    </source>
</evidence>
<gene>
    <name evidence="12" type="ORF">BCR35DRAFT_291564</name>
</gene>
<evidence type="ECO:0000313" key="13">
    <source>
        <dbReference type="Proteomes" id="UP000193467"/>
    </source>
</evidence>
<dbReference type="FunCoup" id="A0A1Y2F5W6">
    <property type="interactions" value="49"/>
</dbReference>
<dbReference type="STRING" id="106004.A0A1Y2F5W6"/>
<dbReference type="Proteomes" id="UP000193467">
    <property type="component" value="Unassembled WGS sequence"/>
</dbReference>
<proteinExistence type="inferred from homology"/>
<evidence type="ECO:0000256" key="2">
    <source>
        <dbReference type="ARBA" id="ARBA00006706"/>
    </source>
</evidence>
<keyword evidence="13" id="KW-1185">Reference proteome</keyword>
<dbReference type="InterPro" id="IPR033749">
    <property type="entry name" value="Polyprenyl_synt_CS"/>
</dbReference>
<comment type="cofactor">
    <cofactor evidence="1">
        <name>Mg(2+)</name>
        <dbReference type="ChEBI" id="CHEBI:18420"/>
    </cofactor>
</comment>
<dbReference type="CDD" id="cd00685">
    <property type="entry name" value="Trans_IPPS_HT"/>
    <property type="match status" value="1"/>
</dbReference>
<dbReference type="InterPro" id="IPR008949">
    <property type="entry name" value="Isoprenoid_synthase_dom_sf"/>
</dbReference>
<feature type="compositionally biased region" description="Basic and acidic residues" evidence="11">
    <location>
        <begin position="144"/>
        <end position="159"/>
    </location>
</feature>
<dbReference type="PROSITE" id="PS00444">
    <property type="entry name" value="POLYPRENYL_SYNTHASE_2"/>
    <property type="match status" value="1"/>
</dbReference>
<dbReference type="GO" id="GO:0006744">
    <property type="term" value="P:ubiquinone biosynthetic process"/>
    <property type="evidence" value="ECO:0007669"/>
    <property type="project" value="TreeGrafter"/>
</dbReference>
<dbReference type="OrthoDB" id="9927103at2759"/>
<evidence type="ECO:0000256" key="7">
    <source>
        <dbReference type="ARBA" id="ARBA00032380"/>
    </source>
</evidence>
<dbReference type="SFLD" id="SFLDS00005">
    <property type="entry name" value="Isoprenoid_Synthase_Type_I"/>
    <property type="match status" value="1"/>
</dbReference>
<dbReference type="InParanoid" id="A0A1Y2F5W6"/>
<dbReference type="GO" id="GO:0046872">
    <property type="term" value="F:metal ion binding"/>
    <property type="evidence" value="ECO:0007669"/>
    <property type="project" value="UniProtKB-KW"/>
</dbReference>
<accession>A0A1Y2F5W6</accession>
<dbReference type="PANTHER" id="PTHR12001:SF69">
    <property type="entry name" value="ALL TRANS-POLYPRENYL-DIPHOSPHATE SYNTHASE PDSS1"/>
    <property type="match status" value="1"/>
</dbReference>
<evidence type="ECO:0000256" key="6">
    <source>
        <dbReference type="ARBA" id="ARBA00023229"/>
    </source>
</evidence>
<protein>
    <recommendedName>
        <fullName evidence="10">(2E,6E)-farnesyl diphosphate synthase</fullName>
    </recommendedName>
    <alternativeName>
        <fullName evidence="9">Dimethylallyltranstransferase</fullName>
    </alternativeName>
    <alternativeName>
        <fullName evidence="8">Farnesyl diphosphate synthase</fullName>
    </alternativeName>
    <alternativeName>
        <fullName evidence="7">Geranyltranstransferase</fullName>
    </alternativeName>
</protein>
<dbReference type="GO" id="GO:0004659">
    <property type="term" value="F:prenyltransferase activity"/>
    <property type="evidence" value="ECO:0007669"/>
    <property type="project" value="InterPro"/>
</dbReference>
<dbReference type="GO" id="GO:1990234">
    <property type="term" value="C:transferase complex"/>
    <property type="evidence" value="ECO:0007669"/>
    <property type="project" value="TreeGrafter"/>
</dbReference>
<evidence type="ECO:0000256" key="4">
    <source>
        <dbReference type="ARBA" id="ARBA00022723"/>
    </source>
</evidence>
<evidence type="ECO:0000256" key="9">
    <source>
        <dbReference type="ARBA" id="ARBA00032448"/>
    </source>
</evidence>
<keyword evidence="5" id="KW-0460">Magnesium</keyword>
<evidence type="ECO:0000256" key="11">
    <source>
        <dbReference type="SAM" id="MobiDB-lite"/>
    </source>
</evidence>
<dbReference type="SUPFAM" id="SSF48576">
    <property type="entry name" value="Terpenoid synthases"/>
    <property type="match status" value="2"/>
</dbReference>
<organism evidence="12 13">
    <name type="scientific">Leucosporidium creatinivorum</name>
    <dbReference type="NCBI Taxonomy" id="106004"/>
    <lineage>
        <taxon>Eukaryota</taxon>
        <taxon>Fungi</taxon>
        <taxon>Dikarya</taxon>
        <taxon>Basidiomycota</taxon>
        <taxon>Pucciniomycotina</taxon>
        <taxon>Microbotryomycetes</taxon>
        <taxon>Leucosporidiales</taxon>
        <taxon>Leucosporidium</taxon>
    </lineage>
</organism>
<dbReference type="EMBL" id="MCGR01000027">
    <property type="protein sequence ID" value="ORY79282.1"/>
    <property type="molecule type" value="Genomic_DNA"/>
</dbReference>
<reference evidence="12 13" key="1">
    <citation type="submission" date="2016-07" db="EMBL/GenBank/DDBJ databases">
        <title>Pervasive Adenine N6-methylation of Active Genes in Fungi.</title>
        <authorList>
            <consortium name="DOE Joint Genome Institute"/>
            <person name="Mondo S.J."/>
            <person name="Dannebaum R.O."/>
            <person name="Kuo R.C."/>
            <person name="Labutti K."/>
            <person name="Haridas S."/>
            <person name="Kuo A."/>
            <person name="Salamov A."/>
            <person name="Ahrendt S.R."/>
            <person name="Lipzen A."/>
            <person name="Sullivan W."/>
            <person name="Andreopoulos W.B."/>
            <person name="Clum A."/>
            <person name="Lindquist E."/>
            <person name="Daum C."/>
            <person name="Ramamoorthy G.K."/>
            <person name="Gryganskyi A."/>
            <person name="Culley D."/>
            <person name="Magnuson J.K."/>
            <person name="James T.Y."/>
            <person name="O'Malley M.A."/>
            <person name="Stajich J.E."/>
            <person name="Spatafora J.W."/>
            <person name="Visel A."/>
            <person name="Grigoriev I.V."/>
        </authorList>
    </citation>
    <scope>NUCLEOTIDE SEQUENCE [LARGE SCALE GENOMIC DNA]</scope>
    <source>
        <strain evidence="12 13">62-1032</strain>
    </source>
</reference>
<feature type="region of interest" description="Disordered" evidence="11">
    <location>
        <begin position="144"/>
        <end position="181"/>
    </location>
</feature>
<evidence type="ECO:0000256" key="5">
    <source>
        <dbReference type="ARBA" id="ARBA00022842"/>
    </source>
</evidence>
<keyword evidence="4" id="KW-0479">Metal-binding</keyword>
<evidence type="ECO:0000256" key="3">
    <source>
        <dbReference type="ARBA" id="ARBA00022679"/>
    </source>
</evidence>
<dbReference type="Pfam" id="PF00348">
    <property type="entry name" value="polyprenyl_synt"/>
    <property type="match status" value="1"/>
</dbReference>
<evidence type="ECO:0000313" key="12">
    <source>
        <dbReference type="EMBL" id="ORY79282.1"/>
    </source>
</evidence>
<dbReference type="PANTHER" id="PTHR12001">
    <property type="entry name" value="GERANYLGERANYL PYROPHOSPHATE SYNTHASE"/>
    <property type="match status" value="1"/>
</dbReference>
<evidence type="ECO:0000256" key="10">
    <source>
        <dbReference type="ARBA" id="ARBA00032873"/>
    </source>
</evidence>
<evidence type="ECO:0000256" key="8">
    <source>
        <dbReference type="ARBA" id="ARBA00032424"/>
    </source>
</evidence>
<keyword evidence="6" id="KW-0414">Isoprene biosynthesis</keyword>
<sequence>MSRTLPISRLRGRARPSSSLLQLPTELQKLSSSPTSSLRHASPSRSAWTSAIPGLSSATPFASTSTSSSLLAGSSKVALQDPLKLLGAEMGLLRSNVQHLLGSGHPALDTIAKYYFQAEGKHVRPMLILLMSQATNGLAPGWEQRRDQAAAAELKREQGDEGLGGDDIDEPLSPPSVLNDQNPSMLASAKSFFSDPLASLRPAPTPTSIAQSIHQTHLLPSQRRLAEITEMIHVASLLHDDVIDLAETRRSAPSAPSLFGNKLSILAGDFLLARASLALSRLGSNEVVELVASVLANLVEGEVMQMKGNVPGKEGLLAGAGGGSTAKGPTPEIFDHYMKKTYLKTASLIAKSTRATTILGGCGVKQGWAEGEKVKDIAYSYGRNLGIAFQLVDDMLDFTASAAQLGKPGGGADLKLGLATAPALYAWEEFPELGAMIERKFAGEDDVEQARHLISRSSGAERTAALAAEHSKLARQALEGLPDSEARTALDNMARDTLSRKK</sequence>
<name>A0A1Y2F5W6_9BASI</name>